<evidence type="ECO:0000313" key="3">
    <source>
        <dbReference type="EMBL" id="POB01859.1"/>
    </source>
</evidence>
<keyword evidence="4" id="KW-1185">Reference proteome</keyword>
<dbReference type="SUPFAM" id="SSF63380">
    <property type="entry name" value="Riboflavin synthase domain-like"/>
    <property type="match status" value="1"/>
</dbReference>
<dbReference type="GO" id="GO:0016491">
    <property type="term" value="F:oxidoreductase activity"/>
    <property type="evidence" value="ECO:0007669"/>
    <property type="project" value="InterPro"/>
</dbReference>
<feature type="domain" description="FAD-binding FR-type" evidence="2">
    <location>
        <begin position="4"/>
        <end position="108"/>
    </location>
</feature>
<dbReference type="OrthoDB" id="9814826at2"/>
<accession>A0A2P4ES86</accession>
<dbReference type="EMBL" id="PPSK01000017">
    <property type="protein sequence ID" value="POB01859.1"/>
    <property type="molecule type" value="Genomic_DNA"/>
</dbReference>
<evidence type="ECO:0000313" key="4">
    <source>
        <dbReference type="Proteomes" id="UP000243451"/>
    </source>
</evidence>
<comment type="caution">
    <text evidence="3">The sequence shown here is derived from an EMBL/GenBank/DDBJ whole genome shotgun (WGS) entry which is preliminary data.</text>
</comment>
<gene>
    <name evidence="3" type="ORF">C1949_15195</name>
</gene>
<dbReference type="CDD" id="cd06193">
    <property type="entry name" value="siderophore_interacting"/>
    <property type="match status" value="1"/>
</dbReference>
<comment type="similarity">
    <text evidence="1">Belongs to the SIP oxidoreductase family.</text>
</comment>
<dbReference type="PROSITE" id="PS51384">
    <property type="entry name" value="FAD_FR"/>
    <property type="match status" value="1"/>
</dbReference>
<dbReference type="InterPro" id="IPR039261">
    <property type="entry name" value="FNR_nucleotide-bd"/>
</dbReference>
<dbReference type="Proteomes" id="UP000243451">
    <property type="component" value="Unassembled WGS sequence"/>
</dbReference>
<organism evidence="3 4">
    <name type="scientific">Halopseudomonas oceani</name>
    <dbReference type="NCBI Taxonomy" id="1708783"/>
    <lineage>
        <taxon>Bacteria</taxon>
        <taxon>Pseudomonadati</taxon>
        <taxon>Pseudomonadota</taxon>
        <taxon>Gammaproteobacteria</taxon>
        <taxon>Pseudomonadales</taxon>
        <taxon>Pseudomonadaceae</taxon>
        <taxon>Halopseudomonas</taxon>
    </lineage>
</organism>
<dbReference type="Gene3D" id="3.40.50.80">
    <property type="entry name" value="Nucleotide-binding domain of ferredoxin-NADP reductase (FNR) module"/>
    <property type="match status" value="1"/>
</dbReference>
<evidence type="ECO:0000256" key="1">
    <source>
        <dbReference type="ARBA" id="ARBA00035644"/>
    </source>
</evidence>
<dbReference type="Pfam" id="PF04954">
    <property type="entry name" value="SIP"/>
    <property type="match status" value="1"/>
</dbReference>
<protein>
    <submittedName>
        <fullName evidence="3">NADPH-dependent ferric siderophore reductase</fullName>
    </submittedName>
</protein>
<dbReference type="Gene3D" id="2.40.30.10">
    <property type="entry name" value="Translation factors"/>
    <property type="match status" value="1"/>
</dbReference>
<name>A0A2P4ES86_9GAMM</name>
<dbReference type="InterPro" id="IPR017927">
    <property type="entry name" value="FAD-bd_FR_type"/>
</dbReference>
<dbReference type="InterPro" id="IPR007037">
    <property type="entry name" value="SIP_rossman_dom"/>
</dbReference>
<dbReference type="InterPro" id="IPR017938">
    <property type="entry name" value="Riboflavin_synthase-like_b-brl"/>
</dbReference>
<reference evidence="3 4" key="1">
    <citation type="submission" date="2018-01" db="EMBL/GenBank/DDBJ databases">
        <title>Draft genome of the type strain Pseudomonas oceani DSM 100277 isolated from the deep water in Okinawa trough, northwestern Pacific Ocean.</title>
        <authorList>
            <person name="Gomila M."/>
            <person name="Mulet M."/>
            <person name="Garcia-Valdes E."/>
            <person name="Lalucat J."/>
        </authorList>
    </citation>
    <scope>NUCLEOTIDE SEQUENCE [LARGE SCALE GENOMIC DNA]</scope>
    <source>
        <strain evidence="3 4">DSM 100277</strain>
    </source>
</reference>
<dbReference type="PANTHER" id="PTHR30157:SF0">
    <property type="entry name" value="NADPH-DEPENDENT FERRIC-CHELATE REDUCTASE"/>
    <property type="match status" value="1"/>
</dbReference>
<dbReference type="AlphaFoldDB" id="A0A2P4ES86"/>
<evidence type="ECO:0000259" key="2">
    <source>
        <dbReference type="PROSITE" id="PS51384"/>
    </source>
</evidence>
<dbReference type="RefSeq" id="WP_104739319.1">
    <property type="nucleotide sequence ID" value="NZ_BMHR01000015.1"/>
</dbReference>
<dbReference type="InterPro" id="IPR039374">
    <property type="entry name" value="SIP_fam"/>
</dbReference>
<proteinExistence type="inferred from homology"/>
<sequence>MAKPTPRTLQVLCKQPVTRNMLRVTLGGDGMLTFPDDQAGAYIKLMFPGTDGSSRLMRTYTVRAQRPGEIDVDFVRHADGGPASRWAEQCSPGDTILIGGPGPRKPLLQDADGFVVVGDMTALPAISVNLESLPDSACGVAVLEVIDPADIQPLNAPTGIELIWRVNPKPGSNPAALVERLRQIDWPVGRVNVWAACEFASMRALRQFLREERQIARGDLYISSYWKLGANEDQHKQEKRVDAEQDNQRST</sequence>
<dbReference type="Pfam" id="PF08021">
    <property type="entry name" value="FAD_binding_9"/>
    <property type="match status" value="2"/>
</dbReference>
<dbReference type="InterPro" id="IPR013113">
    <property type="entry name" value="SIP_FAD-bd"/>
</dbReference>
<dbReference type="PANTHER" id="PTHR30157">
    <property type="entry name" value="FERRIC REDUCTASE, NADPH-DEPENDENT"/>
    <property type="match status" value="1"/>
</dbReference>